<dbReference type="Proteomes" id="UP001589646">
    <property type="component" value="Unassembled WGS sequence"/>
</dbReference>
<name>A0ABV5Q211_9ACTN</name>
<sequence length="328" mass="37584">MIAPGRFCVCDSSTDSNGVLPLLLGAHGRLILVWLLPWPAAKDLDHGTVLPRALRTVRAVDTATMIELLRETSWSAKPRAIELLAAHLAPAGTHYVIPRPHKSWDTPVEGCFSAAMVLRMNDGALIMSGLHRSLPMPRFQQLPKTLSLRAEYQTARRARRIRRDFHVWSRDHRHDHSCEHPHCVEEREGHGSCFTFLEDRRTAPDRPAGLERGSAQEAIRLLMARGFVEIRACSHLVKDALAAGKTDTALRHLEHMRMIANVCHNLPQDFHPKRPKIRERKAIESLRFHLRELDPDDRAAQWVMRQLEDQGFDHVRVLRDRTKWKHAR</sequence>
<gene>
    <name evidence="1" type="ORF">ACFFRN_23170</name>
</gene>
<evidence type="ECO:0000313" key="1">
    <source>
        <dbReference type="EMBL" id="MFB9529518.1"/>
    </source>
</evidence>
<organism evidence="1 2">
    <name type="scientific">Nonomuraea roseola</name>
    <dbReference type="NCBI Taxonomy" id="46179"/>
    <lineage>
        <taxon>Bacteria</taxon>
        <taxon>Bacillati</taxon>
        <taxon>Actinomycetota</taxon>
        <taxon>Actinomycetes</taxon>
        <taxon>Streptosporangiales</taxon>
        <taxon>Streptosporangiaceae</taxon>
        <taxon>Nonomuraea</taxon>
    </lineage>
</organism>
<comment type="caution">
    <text evidence="1">The sequence shown here is derived from an EMBL/GenBank/DDBJ whole genome shotgun (WGS) entry which is preliminary data.</text>
</comment>
<keyword evidence="2" id="KW-1185">Reference proteome</keyword>
<proteinExistence type="predicted"/>
<dbReference type="EMBL" id="JBHMCE010000007">
    <property type="protein sequence ID" value="MFB9529518.1"/>
    <property type="molecule type" value="Genomic_DNA"/>
</dbReference>
<evidence type="ECO:0000313" key="2">
    <source>
        <dbReference type="Proteomes" id="UP001589646"/>
    </source>
</evidence>
<dbReference type="RefSeq" id="WP_346128246.1">
    <property type="nucleotide sequence ID" value="NZ_BAAAXC010000015.1"/>
</dbReference>
<reference evidence="1 2" key="1">
    <citation type="submission" date="2024-09" db="EMBL/GenBank/DDBJ databases">
        <authorList>
            <person name="Sun Q."/>
            <person name="Mori K."/>
        </authorList>
    </citation>
    <scope>NUCLEOTIDE SEQUENCE [LARGE SCALE GENOMIC DNA]</scope>
    <source>
        <strain evidence="1 2">JCM 3323</strain>
    </source>
</reference>
<protein>
    <submittedName>
        <fullName evidence="1">Uncharacterized protein</fullName>
    </submittedName>
</protein>
<accession>A0ABV5Q211</accession>